<protein>
    <submittedName>
        <fullName evidence="2">VTC domain-containing protein</fullName>
    </submittedName>
</protein>
<proteinExistence type="predicted"/>
<dbReference type="GO" id="GO:0006799">
    <property type="term" value="P:polyphosphate biosynthetic process"/>
    <property type="evidence" value="ECO:0007669"/>
    <property type="project" value="UniProtKB-ARBA"/>
</dbReference>
<feature type="domain" description="VTC" evidence="1">
    <location>
        <begin position="7"/>
        <end position="234"/>
    </location>
</feature>
<dbReference type="Gene3D" id="3.20.100.30">
    <property type="entry name" value="VTC, catalytic tunnel domain"/>
    <property type="match status" value="1"/>
</dbReference>
<evidence type="ECO:0000259" key="1">
    <source>
        <dbReference type="Pfam" id="PF09359"/>
    </source>
</evidence>
<dbReference type="Proteomes" id="UP000033860">
    <property type="component" value="Unassembled WGS sequence"/>
</dbReference>
<evidence type="ECO:0000313" key="3">
    <source>
        <dbReference type="Proteomes" id="UP000033860"/>
    </source>
</evidence>
<dbReference type="Pfam" id="PF09359">
    <property type="entry name" value="VTC"/>
    <property type="match status" value="1"/>
</dbReference>
<organism evidence="2 3">
    <name type="scientific">Candidatus Beckwithbacteria bacterium GW2011_GWB1_47_15</name>
    <dbReference type="NCBI Taxonomy" id="1618371"/>
    <lineage>
        <taxon>Bacteria</taxon>
        <taxon>Candidatus Beckwithiibacteriota</taxon>
    </lineage>
</organism>
<comment type="caution">
    <text evidence="2">The sequence shown here is derived from an EMBL/GenBank/DDBJ whole genome shotgun (WGS) entry which is preliminary data.</text>
</comment>
<dbReference type="EMBL" id="LCNT01000006">
    <property type="protein sequence ID" value="KKU60874.1"/>
    <property type="molecule type" value="Genomic_DNA"/>
</dbReference>
<dbReference type="InterPro" id="IPR042267">
    <property type="entry name" value="VTC_sf"/>
</dbReference>
<gene>
    <name evidence="2" type="ORF">UX85_C0006G0008</name>
</gene>
<reference evidence="2 3" key="1">
    <citation type="journal article" date="2015" name="Nature">
        <title>rRNA introns, odd ribosomes, and small enigmatic genomes across a large radiation of phyla.</title>
        <authorList>
            <person name="Brown C.T."/>
            <person name="Hug L.A."/>
            <person name="Thomas B.C."/>
            <person name="Sharon I."/>
            <person name="Castelle C.J."/>
            <person name="Singh A."/>
            <person name="Wilkins M.J."/>
            <person name="Williams K.H."/>
            <person name="Banfield J.F."/>
        </authorList>
    </citation>
    <scope>NUCLEOTIDE SEQUENCE [LARGE SCALE GENOMIC DNA]</scope>
</reference>
<dbReference type="CDD" id="cd07750">
    <property type="entry name" value="PolyPPase_VTC_like"/>
    <property type="match status" value="1"/>
</dbReference>
<sequence length="244" mass="28726">MIKTNFERQEYKYLLTPDQHRQVREFLLNRGLVPDSHSQKKPDASYYISTLYLDTPDYQAYWQKQYGVKDRVKYRLRTYSQKATASTPVFWEIKYKYGDFLTKERAQLRWDKTQKLLSSQDSLSSSNPQTESGTLDRFYHQLVAYRLQPAILVSYLRQPLIDPFYPNFRLTFDYQIQAVLSHDLFATPRLTQVIPDHAIMELKFSGRVPDYLTGVVKTFDLPRQSLSKYCLSLEACGIVAEEND</sequence>
<name>A0A0G1RU79_9BACT</name>
<evidence type="ECO:0000313" key="2">
    <source>
        <dbReference type="EMBL" id="KKU60874.1"/>
    </source>
</evidence>
<dbReference type="AlphaFoldDB" id="A0A0G1RU79"/>
<dbReference type="InterPro" id="IPR018966">
    <property type="entry name" value="VTC_domain"/>
</dbReference>
<accession>A0A0G1RU79</accession>